<keyword evidence="2" id="KW-1185">Reference proteome</keyword>
<comment type="caution">
    <text evidence="1">The sequence shown here is derived from an EMBL/GenBank/DDBJ whole genome shotgun (WGS) entry which is preliminary data.</text>
</comment>
<evidence type="ECO:0000313" key="1">
    <source>
        <dbReference type="EMBL" id="GAA3131846.1"/>
    </source>
</evidence>
<dbReference type="EMBL" id="BAAAVM010000021">
    <property type="protein sequence ID" value="GAA3131846.1"/>
    <property type="molecule type" value="Genomic_DNA"/>
</dbReference>
<reference evidence="2" key="1">
    <citation type="journal article" date="2019" name="Int. J. Syst. Evol. Microbiol.">
        <title>The Global Catalogue of Microorganisms (GCM) 10K type strain sequencing project: providing services to taxonomists for standard genome sequencing and annotation.</title>
        <authorList>
            <consortium name="The Broad Institute Genomics Platform"/>
            <consortium name="The Broad Institute Genome Sequencing Center for Infectious Disease"/>
            <person name="Wu L."/>
            <person name="Ma J."/>
        </authorList>
    </citation>
    <scope>NUCLEOTIDE SEQUENCE [LARGE SCALE GENOMIC DNA]</scope>
    <source>
        <strain evidence="2">JCM 11574</strain>
    </source>
</reference>
<accession>A0ABP6N4L5</accession>
<protein>
    <submittedName>
        <fullName evidence="1">Uncharacterized protein</fullName>
    </submittedName>
</protein>
<gene>
    <name evidence="1" type="ORF">GCM10010521_17200</name>
</gene>
<organism evidence="1 2">
    <name type="scientific">Streptomyces rameus</name>
    <dbReference type="NCBI Taxonomy" id="68261"/>
    <lineage>
        <taxon>Bacteria</taxon>
        <taxon>Bacillati</taxon>
        <taxon>Actinomycetota</taxon>
        <taxon>Actinomycetes</taxon>
        <taxon>Kitasatosporales</taxon>
        <taxon>Streptomycetaceae</taxon>
        <taxon>Streptomyces</taxon>
    </lineage>
</organism>
<evidence type="ECO:0000313" key="2">
    <source>
        <dbReference type="Proteomes" id="UP001500893"/>
    </source>
</evidence>
<sequence>MSLRGRKRLDERTVLNGIVWRETAVNEALPRLNELLFSSVDGVLVESVEVIDTVVPVETRTTAGRAACSGCGCWSGRIHGSYLRSLCR</sequence>
<proteinExistence type="predicted"/>
<dbReference type="Proteomes" id="UP001500893">
    <property type="component" value="Unassembled WGS sequence"/>
</dbReference>
<name>A0ABP6N4L5_9ACTN</name>